<reference evidence="1" key="1">
    <citation type="submission" date="2014-09" db="EMBL/GenBank/DDBJ databases">
        <authorList>
            <person name="Magalhaes I.L.F."/>
            <person name="Oliveira U."/>
            <person name="Santos F.R."/>
            <person name="Vidigal T.H.D.A."/>
            <person name="Brescovit A.D."/>
            <person name="Santos A.J."/>
        </authorList>
    </citation>
    <scope>NUCLEOTIDE SEQUENCE</scope>
    <source>
        <tissue evidence="1">Shoot tissue taken approximately 20 cm above the soil surface</tissue>
    </source>
</reference>
<accession>A0A0A9H2J7</accession>
<proteinExistence type="predicted"/>
<evidence type="ECO:0000313" key="1">
    <source>
        <dbReference type="EMBL" id="JAE30019.1"/>
    </source>
</evidence>
<dbReference type="EMBL" id="GBRH01167877">
    <property type="protein sequence ID" value="JAE30019.1"/>
    <property type="molecule type" value="Transcribed_RNA"/>
</dbReference>
<protein>
    <submittedName>
        <fullName evidence="1">Uncharacterized protein</fullName>
    </submittedName>
</protein>
<organism evidence="1">
    <name type="scientific">Arundo donax</name>
    <name type="common">Giant reed</name>
    <name type="synonym">Donax arundinaceus</name>
    <dbReference type="NCBI Taxonomy" id="35708"/>
    <lineage>
        <taxon>Eukaryota</taxon>
        <taxon>Viridiplantae</taxon>
        <taxon>Streptophyta</taxon>
        <taxon>Embryophyta</taxon>
        <taxon>Tracheophyta</taxon>
        <taxon>Spermatophyta</taxon>
        <taxon>Magnoliopsida</taxon>
        <taxon>Liliopsida</taxon>
        <taxon>Poales</taxon>
        <taxon>Poaceae</taxon>
        <taxon>PACMAD clade</taxon>
        <taxon>Arundinoideae</taxon>
        <taxon>Arundineae</taxon>
        <taxon>Arundo</taxon>
    </lineage>
</organism>
<dbReference type="AlphaFoldDB" id="A0A0A9H2J7"/>
<reference evidence="1" key="2">
    <citation type="journal article" date="2015" name="Data Brief">
        <title>Shoot transcriptome of the giant reed, Arundo donax.</title>
        <authorList>
            <person name="Barrero R.A."/>
            <person name="Guerrero F.D."/>
            <person name="Moolhuijzen P."/>
            <person name="Goolsby J.A."/>
            <person name="Tidwell J."/>
            <person name="Bellgard S.E."/>
            <person name="Bellgard M.I."/>
        </authorList>
    </citation>
    <scope>NUCLEOTIDE SEQUENCE</scope>
    <source>
        <tissue evidence="1">Shoot tissue taken approximately 20 cm above the soil surface</tissue>
    </source>
</reference>
<name>A0A0A9H2J7_ARUDO</name>
<sequence>MCGELCLFRLPIISKELGSGFNMGR</sequence>